<sequence>MKFVNIIRNLRYNVVWRCTFLRIHPLSQIPGMPGLQEFSDSEDWSEEENPSDLEVMEEFDSSGDEKDQNFGDIK</sequence>
<dbReference type="EMBL" id="CAJJDM010000075">
    <property type="protein sequence ID" value="CAD8084672.1"/>
    <property type="molecule type" value="Genomic_DNA"/>
</dbReference>
<evidence type="ECO:0000313" key="3">
    <source>
        <dbReference type="Proteomes" id="UP000688137"/>
    </source>
</evidence>
<gene>
    <name evidence="2" type="ORF">PPRIM_AZ9-3.1.T0720202</name>
</gene>
<dbReference type="Proteomes" id="UP000688137">
    <property type="component" value="Unassembled WGS sequence"/>
</dbReference>
<protein>
    <submittedName>
        <fullName evidence="2">Uncharacterized protein</fullName>
    </submittedName>
</protein>
<accession>A0A8S1MZC6</accession>
<evidence type="ECO:0000256" key="1">
    <source>
        <dbReference type="SAM" id="MobiDB-lite"/>
    </source>
</evidence>
<comment type="caution">
    <text evidence="2">The sequence shown here is derived from an EMBL/GenBank/DDBJ whole genome shotgun (WGS) entry which is preliminary data.</text>
</comment>
<proteinExistence type="predicted"/>
<feature type="compositionally biased region" description="Acidic residues" evidence="1">
    <location>
        <begin position="39"/>
        <end position="62"/>
    </location>
</feature>
<name>A0A8S1MZC6_PARPR</name>
<evidence type="ECO:0000313" key="2">
    <source>
        <dbReference type="EMBL" id="CAD8084672.1"/>
    </source>
</evidence>
<dbReference type="OMA" id="RCTFLRI"/>
<feature type="compositionally biased region" description="Basic and acidic residues" evidence="1">
    <location>
        <begin position="63"/>
        <end position="74"/>
    </location>
</feature>
<keyword evidence="3" id="KW-1185">Reference proteome</keyword>
<feature type="region of interest" description="Disordered" evidence="1">
    <location>
        <begin position="30"/>
        <end position="74"/>
    </location>
</feature>
<dbReference type="AlphaFoldDB" id="A0A8S1MZC6"/>
<organism evidence="2 3">
    <name type="scientific">Paramecium primaurelia</name>
    <dbReference type="NCBI Taxonomy" id="5886"/>
    <lineage>
        <taxon>Eukaryota</taxon>
        <taxon>Sar</taxon>
        <taxon>Alveolata</taxon>
        <taxon>Ciliophora</taxon>
        <taxon>Intramacronucleata</taxon>
        <taxon>Oligohymenophorea</taxon>
        <taxon>Peniculida</taxon>
        <taxon>Parameciidae</taxon>
        <taxon>Paramecium</taxon>
    </lineage>
</organism>
<reference evidence="2" key="1">
    <citation type="submission" date="2021-01" db="EMBL/GenBank/DDBJ databases">
        <authorList>
            <consortium name="Genoscope - CEA"/>
            <person name="William W."/>
        </authorList>
    </citation>
    <scope>NUCLEOTIDE SEQUENCE</scope>
</reference>